<gene>
    <name evidence="2" type="ORF">GCM10011503_03710</name>
</gene>
<dbReference type="Gene3D" id="2.40.10.220">
    <property type="entry name" value="predicted glycosyltransferase like domains"/>
    <property type="match status" value="1"/>
</dbReference>
<evidence type="ECO:0000313" key="2">
    <source>
        <dbReference type="EMBL" id="GGB58561.1"/>
    </source>
</evidence>
<name>A0ABQ1J2L6_9PROT</name>
<feature type="domain" description="PilZ" evidence="1">
    <location>
        <begin position="5"/>
        <end position="81"/>
    </location>
</feature>
<evidence type="ECO:0000259" key="1">
    <source>
        <dbReference type="Pfam" id="PF07238"/>
    </source>
</evidence>
<accession>A0ABQ1J2L6</accession>
<sequence length="91" mass="10399">MEEYREHVRFQINTTGTLILESGFKVTFVVKDISQRGAKLLLSNTFVVPEKFIIEIVSPDHQKIKKCKAAKQWQRGPLLGVRLISSETITL</sequence>
<dbReference type="RefSeq" id="WP_084393859.1">
    <property type="nucleotide sequence ID" value="NZ_BMKF01000001.1"/>
</dbReference>
<dbReference type="InterPro" id="IPR009875">
    <property type="entry name" value="PilZ_domain"/>
</dbReference>
<protein>
    <recommendedName>
        <fullName evidence="1">PilZ domain-containing protein</fullName>
    </recommendedName>
</protein>
<proteinExistence type="predicted"/>
<reference evidence="3" key="1">
    <citation type="journal article" date="2019" name="Int. J. Syst. Evol. Microbiol.">
        <title>The Global Catalogue of Microorganisms (GCM) 10K type strain sequencing project: providing services to taxonomists for standard genome sequencing and annotation.</title>
        <authorList>
            <consortium name="The Broad Institute Genomics Platform"/>
            <consortium name="The Broad Institute Genome Sequencing Center for Infectious Disease"/>
            <person name="Wu L."/>
            <person name="Ma J."/>
        </authorList>
    </citation>
    <scope>NUCLEOTIDE SEQUENCE [LARGE SCALE GENOMIC DNA]</scope>
    <source>
        <strain evidence="3">CGMCC 1.15928</strain>
    </source>
</reference>
<organism evidence="2 3">
    <name type="scientific">Henriciella pelagia</name>
    <dbReference type="NCBI Taxonomy" id="1977912"/>
    <lineage>
        <taxon>Bacteria</taxon>
        <taxon>Pseudomonadati</taxon>
        <taxon>Pseudomonadota</taxon>
        <taxon>Alphaproteobacteria</taxon>
        <taxon>Hyphomonadales</taxon>
        <taxon>Hyphomonadaceae</taxon>
        <taxon>Henriciella</taxon>
    </lineage>
</organism>
<keyword evidence="3" id="KW-1185">Reference proteome</keyword>
<dbReference type="SUPFAM" id="SSF141371">
    <property type="entry name" value="PilZ domain-like"/>
    <property type="match status" value="1"/>
</dbReference>
<dbReference type="EMBL" id="BMKF01000001">
    <property type="protein sequence ID" value="GGB58561.1"/>
    <property type="molecule type" value="Genomic_DNA"/>
</dbReference>
<dbReference type="Pfam" id="PF07238">
    <property type="entry name" value="PilZ"/>
    <property type="match status" value="1"/>
</dbReference>
<evidence type="ECO:0000313" key="3">
    <source>
        <dbReference type="Proteomes" id="UP000628854"/>
    </source>
</evidence>
<dbReference type="Proteomes" id="UP000628854">
    <property type="component" value="Unassembled WGS sequence"/>
</dbReference>
<comment type="caution">
    <text evidence="2">The sequence shown here is derived from an EMBL/GenBank/DDBJ whole genome shotgun (WGS) entry which is preliminary data.</text>
</comment>